<name>A0ABV0YXR8_9TELE</name>
<reference evidence="1 2" key="1">
    <citation type="submission" date="2021-06" db="EMBL/GenBank/DDBJ databases">
        <authorList>
            <person name="Palmer J.M."/>
        </authorList>
    </citation>
    <scope>NUCLEOTIDE SEQUENCE [LARGE SCALE GENOMIC DNA]</scope>
    <source>
        <strain evidence="1 2">AS_MEX2019</strain>
        <tissue evidence="1">Muscle</tissue>
    </source>
</reference>
<keyword evidence="2" id="KW-1185">Reference proteome</keyword>
<comment type="caution">
    <text evidence="1">The sequence shown here is derived from an EMBL/GenBank/DDBJ whole genome shotgun (WGS) entry which is preliminary data.</text>
</comment>
<organism evidence="1 2">
    <name type="scientific">Ameca splendens</name>
    <dbReference type="NCBI Taxonomy" id="208324"/>
    <lineage>
        <taxon>Eukaryota</taxon>
        <taxon>Metazoa</taxon>
        <taxon>Chordata</taxon>
        <taxon>Craniata</taxon>
        <taxon>Vertebrata</taxon>
        <taxon>Euteleostomi</taxon>
        <taxon>Actinopterygii</taxon>
        <taxon>Neopterygii</taxon>
        <taxon>Teleostei</taxon>
        <taxon>Neoteleostei</taxon>
        <taxon>Acanthomorphata</taxon>
        <taxon>Ovalentaria</taxon>
        <taxon>Atherinomorphae</taxon>
        <taxon>Cyprinodontiformes</taxon>
        <taxon>Goodeidae</taxon>
        <taxon>Ameca</taxon>
    </lineage>
</organism>
<evidence type="ECO:0000313" key="2">
    <source>
        <dbReference type="Proteomes" id="UP001469553"/>
    </source>
</evidence>
<feature type="non-terminal residue" evidence="1">
    <location>
        <position position="58"/>
    </location>
</feature>
<sequence>MMAGGDSERMTGETGDRSLFCEPAHRFSAGMSTQGSEGGYCSSCFRVRVFASAALPFA</sequence>
<proteinExistence type="predicted"/>
<dbReference type="Proteomes" id="UP001469553">
    <property type="component" value="Unassembled WGS sequence"/>
</dbReference>
<protein>
    <submittedName>
        <fullName evidence="1">Uncharacterized protein</fullName>
    </submittedName>
</protein>
<evidence type="ECO:0000313" key="1">
    <source>
        <dbReference type="EMBL" id="MEQ2298113.1"/>
    </source>
</evidence>
<accession>A0ABV0YXR8</accession>
<gene>
    <name evidence="1" type="ORF">AMECASPLE_001890</name>
</gene>
<dbReference type="EMBL" id="JAHRIP010047090">
    <property type="protein sequence ID" value="MEQ2298113.1"/>
    <property type="molecule type" value="Genomic_DNA"/>
</dbReference>